<dbReference type="Gene3D" id="3.40.430.10">
    <property type="entry name" value="Dihydrofolate Reductase, subunit A"/>
    <property type="match status" value="1"/>
</dbReference>
<organism evidence="2 3">
    <name type="scientific">Herbidospora galbida</name>
    <dbReference type="NCBI Taxonomy" id="2575442"/>
    <lineage>
        <taxon>Bacteria</taxon>
        <taxon>Bacillati</taxon>
        <taxon>Actinomycetota</taxon>
        <taxon>Actinomycetes</taxon>
        <taxon>Streptosporangiales</taxon>
        <taxon>Streptosporangiaceae</taxon>
        <taxon>Herbidospora</taxon>
    </lineage>
</organism>
<gene>
    <name evidence="2" type="ORF">FDA94_22150</name>
</gene>
<evidence type="ECO:0000313" key="3">
    <source>
        <dbReference type="Proteomes" id="UP000308705"/>
    </source>
</evidence>
<dbReference type="InterPro" id="IPR024072">
    <property type="entry name" value="DHFR-like_dom_sf"/>
</dbReference>
<dbReference type="OrthoDB" id="2313602at2"/>
<sequence>MGKVITGGTMSLDGFIAGPGESGFDLLFQWYGNGDVEIVGASPNVPPLRLSRASADLLKDEWGNAGALVVGRHLYDMTNAWGGMHPMGIPVVVLTHRVPEERPNFVFVDEGIEAAVAKAKEIAGDKDVVVNGGQMARQALEAGLIDEIGVELVPVLLGGGTSLFADLGIAPVQFEGPIRVVEGTGVTHLRYRVHSSTDGTSA</sequence>
<dbReference type="GO" id="GO:0008703">
    <property type="term" value="F:5-amino-6-(5-phosphoribosylamino)uracil reductase activity"/>
    <property type="evidence" value="ECO:0007669"/>
    <property type="project" value="InterPro"/>
</dbReference>
<dbReference type="GO" id="GO:0009231">
    <property type="term" value="P:riboflavin biosynthetic process"/>
    <property type="evidence" value="ECO:0007669"/>
    <property type="project" value="InterPro"/>
</dbReference>
<comment type="caution">
    <text evidence="2">The sequence shown here is derived from an EMBL/GenBank/DDBJ whole genome shotgun (WGS) entry which is preliminary data.</text>
</comment>
<dbReference type="EMBL" id="SZQA01000022">
    <property type="protein sequence ID" value="TKK86229.1"/>
    <property type="molecule type" value="Genomic_DNA"/>
</dbReference>
<dbReference type="Proteomes" id="UP000308705">
    <property type="component" value="Unassembled WGS sequence"/>
</dbReference>
<accession>A0A4U3MCU8</accession>
<name>A0A4U3MCU8_9ACTN</name>
<dbReference type="SUPFAM" id="SSF53597">
    <property type="entry name" value="Dihydrofolate reductase-like"/>
    <property type="match status" value="1"/>
</dbReference>
<evidence type="ECO:0000259" key="1">
    <source>
        <dbReference type="Pfam" id="PF01872"/>
    </source>
</evidence>
<reference evidence="2 3" key="1">
    <citation type="submission" date="2019-04" db="EMBL/GenBank/DDBJ databases">
        <title>Herbidospora sp. NEAU-GS14.nov., a novel actinomycete isolated from soil.</title>
        <authorList>
            <person name="Han L."/>
        </authorList>
    </citation>
    <scope>NUCLEOTIDE SEQUENCE [LARGE SCALE GENOMIC DNA]</scope>
    <source>
        <strain evidence="2 3">NEAU-GS14</strain>
    </source>
</reference>
<feature type="domain" description="Bacterial bifunctional deaminase-reductase C-terminal" evidence="1">
    <location>
        <begin position="4"/>
        <end position="170"/>
    </location>
</feature>
<evidence type="ECO:0000313" key="2">
    <source>
        <dbReference type="EMBL" id="TKK86229.1"/>
    </source>
</evidence>
<proteinExistence type="predicted"/>
<dbReference type="RefSeq" id="WP_137249000.1">
    <property type="nucleotide sequence ID" value="NZ_SZQA01000022.1"/>
</dbReference>
<dbReference type="Pfam" id="PF01872">
    <property type="entry name" value="RibD_C"/>
    <property type="match status" value="1"/>
</dbReference>
<protein>
    <submittedName>
        <fullName evidence="2">Deaminase</fullName>
    </submittedName>
</protein>
<keyword evidence="3" id="KW-1185">Reference proteome</keyword>
<dbReference type="InterPro" id="IPR002734">
    <property type="entry name" value="RibDG_C"/>
</dbReference>
<dbReference type="AlphaFoldDB" id="A0A4U3MCU8"/>